<dbReference type="PIRSF" id="PIRSF001492">
    <property type="entry name" value="IPGAM"/>
    <property type="match status" value="1"/>
</dbReference>
<evidence type="ECO:0000256" key="5">
    <source>
        <dbReference type="ARBA" id="ARBA00022723"/>
    </source>
</evidence>
<evidence type="ECO:0000256" key="3">
    <source>
        <dbReference type="ARBA" id="ARBA00004798"/>
    </source>
</evidence>
<dbReference type="EC" id="5.4.2.12" evidence="9 10"/>
<feature type="binding site" evidence="9 12">
    <location>
        <begin position="263"/>
        <end position="266"/>
    </location>
    <ligand>
        <name>substrate</name>
    </ligand>
</feature>
<evidence type="ECO:0000256" key="1">
    <source>
        <dbReference type="ARBA" id="ARBA00000370"/>
    </source>
</evidence>
<name>A0A369LY11_9ACTN</name>
<dbReference type="PANTHER" id="PTHR31637">
    <property type="entry name" value="2,3-BISPHOSPHOGLYCERATE-INDEPENDENT PHOSPHOGLYCERATE MUTASE"/>
    <property type="match status" value="1"/>
</dbReference>
<dbReference type="RefSeq" id="WP_114569237.1">
    <property type="nucleotide sequence ID" value="NZ_CABMMS010000007.1"/>
</dbReference>
<comment type="catalytic activity">
    <reaction evidence="1 9">
        <text>(2R)-2-phosphoglycerate = (2R)-3-phosphoglycerate</text>
        <dbReference type="Rhea" id="RHEA:15901"/>
        <dbReference type="ChEBI" id="CHEBI:58272"/>
        <dbReference type="ChEBI" id="CHEBI:58289"/>
        <dbReference type="EC" id="5.4.2.12"/>
    </reaction>
</comment>
<feature type="binding site" evidence="9 12">
    <location>
        <position position="193"/>
    </location>
    <ligand>
        <name>substrate</name>
    </ligand>
</feature>
<dbReference type="Gene3D" id="3.40.720.10">
    <property type="entry name" value="Alkaline Phosphatase, subunit A"/>
    <property type="match status" value="1"/>
</dbReference>
<evidence type="ECO:0000256" key="11">
    <source>
        <dbReference type="PIRSR" id="PIRSR001492-1"/>
    </source>
</evidence>
<feature type="binding site" evidence="9 13">
    <location>
        <position position="66"/>
    </location>
    <ligand>
        <name>Mn(2+)</name>
        <dbReference type="ChEBI" id="CHEBI:29035"/>
        <label>2</label>
    </ligand>
</feature>
<dbReference type="InterPro" id="IPR017850">
    <property type="entry name" value="Alkaline_phosphatase_core_sf"/>
</dbReference>
<evidence type="ECO:0000256" key="2">
    <source>
        <dbReference type="ARBA" id="ARBA00002315"/>
    </source>
</evidence>
<dbReference type="HAMAP" id="MF_01038">
    <property type="entry name" value="GpmI"/>
    <property type="match status" value="1"/>
</dbReference>
<dbReference type="Pfam" id="PF06415">
    <property type="entry name" value="iPGM_N"/>
    <property type="match status" value="1"/>
</dbReference>
<dbReference type="Proteomes" id="UP000254000">
    <property type="component" value="Unassembled WGS sequence"/>
</dbReference>
<dbReference type="Pfam" id="PF01676">
    <property type="entry name" value="Metalloenzyme"/>
    <property type="match status" value="1"/>
</dbReference>
<dbReference type="GO" id="GO:0006007">
    <property type="term" value="P:glucose catabolic process"/>
    <property type="evidence" value="ECO:0007669"/>
    <property type="project" value="InterPro"/>
</dbReference>
<comment type="cofactor">
    <cofactor evidence="9">
        <name>Mn(2+)</name>
        <dbReference type="ChEBI" id="CHEBI:29035"/>
    </cofactor>
    <text evidence="9">Binds 2 manganese ions per subunit.</text>
</comment>
<keyword evidence="6 9" id="KW-0324">Glycolysis</keyword>
<evidence type="ECO:0000256" key="9">
    <source>
        <dbReference type="HAMAP-Rule" id="MF_01038"/>
    </source>
</evidence>
<dbReference type="SUPFAM" id="SSF53649">
    <property type="entry name" value="Alkaline phosphatase-like"/>
    <property type="match status" value="1"/>
</dbReference>
<keyword evidence="7 9" id="KW-0464">Manganese</keyword>
<feature type="binding site" evidence="9 12">
    <location>
        <position position="127"/>
    </location>
    <ligand>
        <name>substrate</name>
    </ligand>
</feature>
<comment type="pathway">
    <text evidence="3 9">Carbohydrate degradation; glycolysis; pyruvate from D-glyceraldehyde 3-phosphate: step 3/5.</text>
</comment>
<evidence type="ECO:0000256" key="4">
    <source>
        <dbReference type="ARBA" id="ARBA00008819"/>
    </source>
</evidence>
<accession>A0A369LY11</accession>
<organism evidence="16 17">
    <name type="scientific">Gordonibacter pamelaeae</name>
    <dbReference type="NCBI Taxonomy" id="471189"/>
    <lineage>
        <taxon>Bacteria</taxon>
        <taxon>Bacillati</taxon>
        <taxon>Actinomycetota</taxon>
        <taxon>Coriobacteriia</taxon>
        <taxon>Eggerthellales</taxon>
        <taxon>Eggerthellaceae</taxon>
        <taxon>Gordonibacter</taxon>
    </lineage>
</organism>
<dbReference type="InterPro" id="IPR011258">
    <property type="entry name" value="BPG-indep_PGM_N"/>
</dbReference>
<feature type="binding site" evidence="9 13">
    <location>
        <position position="462"/>
    </location>
    <ligand>
        <name>Mn(2+)</name>
        <dbReference type="ChEBI" id="CHEBI:29035"/>
        <label>1</label>
    </ligand>
</feature>
<keyword evidence="5 9" id="KW-0479">Metal-binding</keyword>
<dbReference type="GO" id="GO:0006096">
    <property type="term" value="P:glycolytic process"/>
    <property type="evidence" value="ECO:0007669"/>
    <property type="project" value="UniProtKB-UniRule"/>
</dbReference>
<keyword evidence="17" id="KW-1185">Reference proteome</keyword>
<evidence type="ECO:0000256" key="7">
    <source>
        <dbReference type="ARBA" id="ARBA00023211"/>
    </source>
</evidence>
<dbReference type="OrthoDB" id="9800863at2"/>
<comment type="function">
    <text evidence="2 9">Catalyzes the interconversion of 2-phosphoglycerate and 3-phosphoglycerate.</text>
</comment>
<feature type="active site" description="Phosphoserine intermediate" evidence="9 11">
    <location>
        <position position="66"/>
    </location>
</feature>
<dbReference type="GO" id="GO:0030145">
    <property type="term" value="F:manganese ion binding"/>
    <property type="evidence" value="ECO:0007669"/>
    <property type="project" value="UniProtKB-UniRule"/>
</dbReference>
<evidence type="ECO:0000256" key="13">
    <source>
        <dbReference type="PIRSR" id="PIRSR001492-3"/>
    </source>
</evidence>
<feature type="domain" description="Metalloenzyme" evidence="14">
    <location>
        <begin position="10"/>
        <end position="502"/>
    </location>
</feature>
<dbReference type="UniPathway" id="UPA00109">
    <property type="reaction ID" value="UER00186"/>
</dbReference>
<dbReference type="FunFam" id="3.40.1450.10:FF:000002">
    <property type="entry name" value="2,3-bisphosphoglycerate-independent phosphoglycerate mutase"/>
    <property type="match status" value="1"/>
</dbReference>
<feature type="binding site" evidence="9 13">
    <location>
        <position position="445"/>
    </location>
    <ligand>
        <name>Mn(2+)</name>
        <dbReference type="ChEBI" id="CHEBI:29035"/>
        <label>2</label>
    </ligand>
</feature>
<feature type="binding site" evidence="9 12">
    <location>
        <position position="199"/>
    </location>
    <ligand>
        <name>substrate</name>
    </ligand>
</feature>
<feature type="binding site" evidence="9 12">
    <location>
        <position position="336"/>
    </location>
    <ligand>
        <name>substrate</name>
    </ligand>
</feature>
<dbReference type="CDD" id="cd16010">
    <property type="entry name" value="iPGM"/>
    <property type="match status" value="1"/>
</dbReference>
<reference evidence="16 17" key="1">
    <citation type="journal article" date="2018" name="Elife">
        <title>Discovery and characterization of a prevalent human gut bacterial enzyme sufficient for the inactivation of a family of plant toxins.</title>
        <authorList>
            <person name="Koppel N."/>
            <person name="Bisanz J.E."/>
            <person name="Pandelia M.E."/>
            <person name="Turnbaugh P.J."/>
            <person name="Balskus E.P."/>
        </authorList>
    </citation>
    <scope>NUCLEOTIDE SEQUENCE [LARGE SCALE GENOMIC DNA]</scope>
    <source>
        <strain evidence="16 17">3C</strain>
    </source>
</reference>
<proteinExistence type="inferred from homology"/>
<comment type="caution">
    <text evidence="16">The sequence shown here is derived from an EMBL/GenBank/DDBJ whole genome shotgun (WGS) entry which is preliminary data.</text>
</comment>
<dbReference type="EMBL" id="PPTS01000007">
    <property type="protein sequence ID" value="RDB63509.1"/>
    <property type="molecule type" value="Genomic_DNA"/>
</dbReference>
<dbReference type="NCBIfam" id="TIGR01307">
    <property type="entry name" value="pgm_bpd_ind"/>
    <property type="match status" value="1"/>
</dbReference>
<evidence type="ECO:0000256" key="8">
    <source>
        <dbReference type="ARBA" id="ARBA00023235"/>
    </source>
</evidence>
<dbReference type="GO" id="GO:0005829">
    <property type="term" value="C:cytosol"/>
    <property type="evidence" value="ECO:0007669"/>
    <property type="project" value="TreeGrafter"/>
</dbReference>
<comment type="similarity">
    <text evidence="4 9">Belongs to the BPG-independent phosphoglycerate mutase family.</text>
</comment>
<dbReference type="Gene3D" id="3.40.1450.10">
    <property type="entry name" value="BPG-independent phosphoglycerate mutase, domain B"/>
    <property type="match status" value="1"/>
</dbReference>
<evidence type="ECO:0000313" key="17">
    <source>
        <dbReference type="Proteomes" id="UP000254000"/>
    </source>
</evidence>
<evidence type="ECO:0000256" key="10">
    <source>
        <dbReference type="NCBIfam" id="TIGR01307"/>
    </source>
</evidence>
<feature type="domain" description="BPG-independent PGAM N-terminal" evidence="15">
    <location>
        <begin position="86"/>
        <end position="299"/>
    </location>
</feature>
<dbReference type="GeneID" id="78360340"/>
<dbReference type="AlphaFoldDB" id="A0A369LY11"/>
<dbReference type="InterPro" id="IPR005995">
    <property type="entry name" value="Pgm_bpd_ind"/>
</dbReference>
<dbReference type="GO" id="GO:0004619">
    <property type="term" value="F:phosphoglycerate mutase activity"/>
    <property type="evidence" value="ECO:0007669"/>
    <property type="project" value="UniProtKB-UniRule"/>
</dbReference>
<comment type="subunit">
    <text evidence="9">Monomer.</text>
</comment>
<evidence type="ECO:0000256" key="6">
    <source>
        <dbReference type="ARBA" id="ARBA00023152"/>
    </source>
</evidence>
<sequence>MERADLTLPACLVIMDGFGLAEPGPGNAIAQARTPNLDALFAERPWTRLEASGEAVGLPEGQMGNSEVGHLNIGAGRVVFQELTRINRACADGSLAANPVLNDAFAAAREPGAALHLMGLVSDGGVHSTNGHLYALARAAREAGVGHIVVHCFMDGRDVPPKSGAGYLEELEAVLAELTDDACTAEIGSISGRYYAMDRDNRWERVEQAWRAVVAAEPCTDATSAEVMAASYAEGVTDEFVVPTALSGRGVQDGDAAVFFNFRPDRAREITRALVDPAFAGFERGAWPQVSFACLTEYDPEIPAPVAFPKEFPANVLADVLAAAGLRQYHIAETEKYAHVTFFLNGGREEPKAGEERALVPSPKVATYDLKPEMSEPDVAATLAAAIEAGEADVYIVNFANCDMVGHTGRIPAAVAAVEAVDAGVGQVLAALERKGGVALVTADHGNADKMLGEDGSPFTAHTTAPVPLVLADFAGTGRTLDGREGALCDIAPTLLGLMGLPKPAEMTGRSLLA</sequence>
<keyword evidence="8 9" id="KW-0413">Isomerase</keyword>
<dbReference type="InterPro" id="IPR036646">
    <property type="entry name" value="PGAM_B_sf"/>
</dbReference>
<evidence type="ECO:0000259" key="14">
    <source>
        <dbReference type="Pfam" id="PF01676"/>
    </source>
</evidence>
<feature type="binding site" evidence="9 12">
    <location>
        <begin position="157"/>
        <end position="158"/>
    </location>
    <ligand>
        <name>substrate</name>
    </ligand>
</feature>
<feature type="binding site" evidence="9 13">
    <location>
        <position position="403"/>
    </location>
    <ligand>
        <name>Mn(2+)</name>
        <dbReference type="ChEBI" id="CHEBI:29035"/>
        <label>1</label>
    </ligand>
</feature>
<dbReference type="PANTHER" id="PTHR31637:SF0">
    <property type="entry name" value="2,3-BISPHOSPHOGLYCERATE-INDEPENDENT PHOSPHOGLYCERATE MUTASE"/>
    <property type="match status" value="1"/>
</dbReference>
<evidence type="ECO:0000256" key="12">
    <source>
        <dbReference type="PIRSR" id="PIRSR001492-2"/>
    </source>
</evidence>
<evidence type="ECO:0000259" key="15">
    <source>
        <dbReference type="Pfam" id="PF06415"/>
    </source>
</evidence>
<protein>
    <recommendedName>
        <fullName evidence="9 10">2,3-bisphosphoglycerate-independent phosphoglycerate mutase</fullName>
        <shortName evidence="9">BPG-independent PGAM</shortName>
        <shortName evidence="9">Phosphoglyceromutase</shortName>
        <shortName evidence="9">iPGM</shortName>
        <ecNumber evidence="9 10">5.4.2.12</ecNumber>
    </recommendedName>
</protein>
<evidence type="ECO:0000313" key="16">
    <source>
        <dbReference type="EMBL" id="RDB63509.1"/>
    </source>
</evidence>
<feature type="binding site" evidence="9 13">
    <location>
        <position position="16"/>
    </location>
    <ligand>
        <name>Mn(2+)</name>
        <dbReference type="ChEBI" id="CHEBI:29035"/>
        <label>2</label>
    </ligand>
</feature>
<dbReference type="InterPro" id="IPR006124">
    <property type="entry name" value="Metalloenzyme"/>
</dbReference>
<feature type="binding site" evidence="9 13">
    <location>
        <position position="407"/>
    </location>
    <ligand>
        <name>Mn(2+)</name>
        <dbReference type="ChEBI" id="CHEBI:29035"/>
        <label>1</label>
    </ligand>
</feature>
<gene>
    <name evidence="9" type="primary">gpmI</name>
    <name evidence="16" type="ORF">C1877_11615</name>
</gene>
<dbReference type="SUPFAM" id="SSF64158">
    <property type="entry name" value="2,3-Bisphosphoglycerate-independent phosphoglycerate mutase, substrate-binding domain"/>
    <property type="match status" value="1"/>
</dbReference>
<feature type="binding site" evidence="9 13">
    <location>
        <position position="444"/>
    </location>
    <ligand>
        <name>Mn(2+)</name>
        <dbReference type="ChEBI" id="CHEBI:29035"/>
        <label>2</label>
    </ligand>
</feature>